<evidence type="ECO:0000256" key="1">
    <source>
        <dbReference type="SAM" id="MobiDB-lite"/>
    </source>
</evidence>
<keyword evidence="3" id="KW-1185">Reference proteome</keyword>
<feature type="compositionally biased region" description="Basic and acidic residues" evidence="1">
    <location>
        <begin position="18"/>
        <end position="30"/>
    </location>
</feature>
<accession>A0A839UJL4</accession>
<proteinExistence type="predicted"/>
<reference evidence="2 3" key="1">
    <citation type="submission" date="2020-08" db="EMBL/GenBank/DDBJ databases">
        <title>Genomic Encyclopedia of Type Strains, Phase III (KMG-III): the genomes of soil and plant-associated and newly described type strains.</title>
        <authorList>
            <person name="Whitman W."/>
        </authorList>
    </citation>
    <scope>NUCLEOTIDE SEQUENCE [LARGE SCALE GENOMIC DNA]</scope>
    <source>
        <strain evidence="2 3">CECT 7015</strain>
    </source>
</reference>
<dbReference type="NCBIfam" id="TIGR01558">
    <property type="entry name" value="sm_term_P27"/>
    <property type="match status" value="1"/>
</dbReference>
<dbReference type="RefSeq" id="WP_162702130.1">
    <property type="nucleotide sequence ID" value="NZ_JACHXN010000025.1"/>
</dbReference>
<dbReference type="EMBL" id="JACHXN010000025">
    <property type="protein sequence ID" value="MBB3148942.1"/>
    <property type="molecule type" value="Genomic_DNA"/>
</dbReference>
<name>A0A839UJL4_9HYPH</name>
<dbReference type="Pfam" id="PF05119">
    <property type="entry name" value="Terminase_4"/>
    <property type="match status" value="1"/>
</dbReference>
<evidence type="ECO:0000313" key="2">
    <source>
        <dbReference type="EMBL" id="MBB3148942.1"/>
    </source>
</evidence>
<dbReference type="InterPro" id="IPR006448">
    <property type="entry name" value="Phage_term_ssu_P27"/>
</dbReference>
<dbReference type="AlphaFoldDB" id="A0A839UJL4"/>
<organism evidence="2 3">
    <name type="scientific">Phyllobacterium trifolii</name>
    <dbReference type="NCBI Taxonomy" id="300193"/>
    <lineage>
        <taxon>Bacteria</taxon>
        <taxon>Pseudomonadati</taxon>
        <taxon>Pseudomonadota</taxon>
        <taxon>Alphaproteobacteria</taxon>
        <taxon>Hyphomicrobiales</taxon>
        <taxon>Phyllobacteriaceae</taxon>
        <taxon>Phyllobacterium</taxon>
    </lineage>
</organism>
<feature type="region of interest" description="Disordered" evidence="1">
    <location>
        <begin position="1"/>
        <end position="30"/>
    </location>
</feature>
<dbReference type="Proteomes" id="UP000554520">
    <property type="component" value="Unassembled WGS sequence"/>
</dbReference>
<sequence>MSRARNTRKGGSALKVADGNRGKRRIDPDLNAHGKPECPDYFSADQRLRWQRLMAVLPNKLLAAADTAIVERFIVAWQRFRDCEIMIAKSGMLIQTPTGPKRNPLLGIQLHCDRVMAGAGIELGLSPVARARLARPEHETDQDDAFKAYIFGDTIN</sequence>
<evidence type="ECO:0000313" key="3">
    <source>
        <dbReference type="Proteomes" id="UP000554520"/>
    </source>
</evidence>
<comment type="caution">
    <text evidence="2">The sequence shown here is derived from an EMBL/GenBank/DDBJ whole genome shotgun (WGS) entry which is preliminary data.</text>
</comment>
<protein>
    <submittedName>
        <fullName evidence="2">P27 family predicted phage terminase small subunit</fullName>
    </submittedName>
</protein>
<gene>
    <name evidence="2" type="ORF">FHS21_005390</name>
</gene>